<dbReference type="Proteomes" id="UP000663297">
    <property type="component" value="Chromosome 2"/>
</dbReference>
<sequence>MSSSNEQAPTTTHNVVMTAEQYQLTLTEARRDNAQKQYEHWKARRKVAKLQRRAAKRRAANTPAPDPLSGGIMGTCEDPKALGHAVAELMAQPGVEGVCFQVEPVKKETEVETHPNTTHTVANVSPSF</sequence>
<organism evidence="2 4">
    <name type="scientific">Fusarium culmorum</name>
    <dbReference type="NCBI Taxonomy" id="5516"/>
    <lineage>
        <taxon>Eukaryota</taxon>
        <taxon>Fungi</taxon>
        <taxon>Dikarya</taxon>
        <taxon>Ascomycota</taxon>
        <taxon>Pezizomycotina</taxon>
        <taxon>Sordariomycetes</taxon>
        <taxon>Hypocreomycetidae</taxon>
        <taxon>Hypocreales</taxon>
        <taxon>Nectriaceae</taxon>
        <taxon>Fusarium</taxon>
    </lineage>
</organism>
<dbReference type="OrthoDB" id="10537432at2759"/>
<feature type="region of interest" description="Disordered" evidence="1">
    <location>
        <begin position="108"/>
        <end position="128"/>
    </location>
</feature>
<reference evidence="3" key="2">
    <citation type="submission" date="2020-11" db="EMBL/GenBank/DDBJ databases">
        <title>The chromosome-scale genome resource for two endophytic Fusarium species: F. culmorum and F. pseudograminearum.</title>
        <authorList>
            <person name="Yuan Z."/>
        </authorList>
    </citation>
    <scope>NUCLEOTIDE SEQUENCE</scope>
    <source>
        <strain evidence="3">Class2-1B</strain>
    </source>
</reference>
<name>A0A2T4GJ42_FUSCU</name>
<evidence type="ECO:0000313" key="4">
    <source>
        <dbReference type="Proteomes" id="UP000241587"/>
    </source>
</evidence>
<evidence type="ECO:0000256" key="1">
    <source>
        <dbReference type="SAM" id="MobiDB-lite"/>
    </source>
</evidence>
<dbReference type="OMA" id="EVETHPN"/>
<evidence type="ECO:0000313" key="2">
    <source>
        <dbReference type="EMBL" id="PTD03573.1"/>
    </source>
</evidence>
<dbReference type="EMBL" id="CP064748">
    <property type="protein sequence ID" value="QPC60939.1"/>
    <property type="molecule type" value="Genomic_DNA"/>
</dbReference>
<evidence type="ECO:0000313" key="3">
    <source>
        <dbReference type="EMBL" id="QPC60939.1"/>
    </source>
</evidence>
<proteinExistence type="predicted"/>
<gene>
    <name evidence="2" type="ORF">FCULG_00000286</name>
    <name evidence="3" type="ORF">HYE67_003170</name>
</gene>
<accession>A0A2T4GJ42</accession>
<dbReference type="EMBL" id="PVEM01000012">
    <property type="protein sequence ID" value="PTD03573.1"/>
    <property type="molecule type" value="Genomic_DNA"/>
</dbReference>
<feature type="compositionally biased region" description="Basic residues" evidence="1">
    <location>
        <begin position="42"/>
        <end position="59"/>
    </location>
</feature>
<keyword evidence="4" id="KW-1185">Reference proteome</keyword>
<dbReference type="Proteomes" id="UP000241587">
    <property type="component" value="Unassembled WGS sequence"/>
</dbReference>
<protein>
    <submittedName>
        <fullName evidence="2">Uncharacterized protein</fullName>
    </submittedName>
</protein>
<feature type="compositionally biased region" description="Polar residues" evidence="1">
    <location>
        <begin position="114"/>
        <end position="128"/>
    </location>
</feature>
<reference evidence="2 4" key="1">
    <citation type="submission" date="2018-02" db="EMBL/GenBank/DDBJ databases">
        <title>Fusarium culmorum secondary metabolites in fungal-bacterial-plant interactions.</title>
        <authorList>
            <person name="Schmidt R."/>
        </authorList>
    </citation>
    <scope>NUCLEOTIDE SEQUENCE [LARGE SCALE GENOMIC DNA]</scope>
    <source>
        <strain evidence="2 4">PV</strain>
    </source>
</reference>
<dbReference type="AlphaFoldDB" id="A0A2T4GJ42"/>
<feature type="region of interest" description="Disordered" evidence="1">
    <location>
        <begin position="35"/>
        <end position="72"/>
    </location>
</feature>